<organism evidence="2 3">
    <name type="scientific">Mitosporidium daphniae</name>
    <dbReference type="NCBI Taxonomy" id="1485682"/>
    <lineage>
        <taxon>Eukaryota</taxon>
        <taxon>Fungi</taxon>
        <taxon>Fungi incertae sedis</taxon>
        <taxon>Microsporidia</taxon>
        <taxon>Mitosporidium</taxon>
    </lineage>
</organism>
<dbReference type="RefSeq" id="XP_013236797.1">
    <property type="nucleotide sequence ID" value="XM_013381343.1"/>
</dbReference>
<evidence type="ECO:0000313" key="3">
    <source>
        <dbReference type="Proteomes" id="UP000029725"/>
    </source>
</evidence>
<dbReference type="Gene3D" id="1.10.555.10">
    <property type="entry name" value="Rho GTPase activation protein"/>
    <property type="match status" value="1"/>
</dbReference>
<dbReference type="SUPFAM" id="SSF48350">
    <property type="entry name" value="GTPase activation domain, GAP"/>
    <property type="match status" value="1"/>
</dbReference>
<dbReference type="EMBL" id="JMKJ01000584">
    <property type="protein sequence ID" value="KGG50370.1"/>
    <property type="molecule type" value="Genomic_DNA"/>
</dbReference>
<reference evidence="2 3" key="1">
    <citation type="submission" date="2014-04" db="EMBL/GenBank/DDBJ databases">
        <title>A new species of microsporidia sheds light on the evolution of extreme parasitism.</title>
        <authorList>
            <person name="Haag K.L."/>
            <person name="James T.Y."/>
            <person name="Larsson R."/>
            <person name="Schaer T.M."/>
            <person name="Refardt D."/>
            <person name="Pombert J.-F."/>
            <person name="Ebert D."/>
        </authorList>
    </citation>
    <scope>NUCLEOTIDE SEQUENCE [LARGE SCALE GENOMIC DNA]</scope>
    <source>
        <strain evidence="2 3">UGP3</strain>
        <tissue evidence="2">Spores</tissue>
    </source>
</reference>
<proteinExistence type="predicted"/>
<dbReference type="HOGENOM" id="CLU_783220_0_0_1"/>
<gene>
    <name evidence="2" type="ORF">DI09_74p120</name>
</gene>
<dbReference type="VEuPathDB" id="MicrosporidiaDB:DI09_74p120"/>
<name>A0A098VN78_9MICR</name>
<dbReference type="InterPro" id="IPR008936">
    <property type="entry name" value="Rho_GTPase_activation_prot"/>
</dbReference>
<dbReference type="InterPro" id="IPR000198">
    <property type="entry name" value="RhoGAP_dom"/>
</dbReference>
<dbReference type="AlphaFoldDB" id="A0A098VN78"/>
<protein>
    <recommendedName>
        <fullName evidence="1">Rho-GAP domain-containing protein</fullName>
    </recommendedName>
</protein>
<dbReference type="PROSITE" id="PS50238">
    <property type="entry name" value="RHOGAP"/>
    <property type="match status" value="1"/>
</dbReference>
<dbReference type="Pfam" id="PF00620">
    <property type="entry name" value="RhoGAP"/>
    <property type="match status" value="1"/>
</dbReference>
<feature type="domain" description="Rho-GAP" evidence="1">
    <location>
        <begin position="135"/>
        <end position="348"/>
    </location>
</feature>
<dbReference type="Proteomes" id="UP000029725">
    <property type="component" value="Unassembled WGS sequence"/>
</dbReference>
<keyword evidence="3" id="KW-1185">Reference proteome</keyword>
<comment type="caution">
    <text evidence="2">The sequence shown here is derived from an EMBL/GenBank/DDBJ whole genome shotgun (WGS) entry which is preliminary data.</text>
</comment>
<accession>A0A098VN78</accession>
<evidence type="ECO:0000313" key="2">
    <source>
        <dbReference type="EMBL" id="KGG50370.1"/>
    </source>
</evidence>
<sequence length="354" mass="39919">MSVLLSRYQHLRDDGKCTSIFDSYKAIIELRKKFLEEFNVVILKLFRVDLLEQATQINIIMLDLNNSEAEFNERRDCVSKKDLRIQMGSFGKRRAAQIALLAKANQVRLIQLNEKLLSEFGKSRSQLLKAAFQYLGLRESFNHHQLVENQFSFVDALFKVCGGLINFKLLTSSSTSSTGDLGEFSLDSDKCRPKSTIPEMVTIEHPVAGQLKSSILETQSPPILAGIVLKFFSDLPEPLFPFITHPELDAIAYRREEDIRLGLITKTINNLPMEHGVTLSKFIGHIYQFWNGEEPSGDDLSKISRIAGKVIIRKNDTKLGAISTGIGKDMSMEQVITKDLIANFPLLFGAFCKK</sequence>
<evidence type="ECO:0000259" key="1">
    <source>
        <dbReference type="PROSITE" id="PS50238"/>
    </source>
</evidence>
<dbReference type="OrthoDB" id="29546at2759"/>
<dbReference type="GeneID" id="25260745"/>
<dbReference type="GO" id="GO:0007165">
    <property type="term" value="P:signal transduction"/>
    <property type="evidence" value="ECO:0007669"/>
    <property type="project" value="InterPro"/>
</dbReference>